<dbReference type="InterPro" id="IPR031571">
    <property type="entry name" value="RcpC_dom"/>
</dbReference>
<dbReference type="STRING" id="1413211.U473_11035"/>
<comment type="caution">
    <text evidence="3">The sequence shown here is derived from an EMBL/GenBank/DDBJ whole genome shotgun (WGS) entry which is preliminary data.</text>
</comment>
<dbReference type="OrthoDB" id="2965306at2"/>
<dbReference type="Gene3D" id="3.90.1210.10">
    <property type="entry name" value="Antifreeze-like/N-acetylneuraminic acid synthase C-terminal domain"/>
    <property type="match status" value="1"/>
</dbReference>
<dbReference type="InterPro" id="IPR017592">
    <property type="entry name" value="Pilus_assmbl_Flp-typ_CpaB"/>
</dbReference>
<dbReference type="SMART" id="SM00858">
    <property type="entry name" value="SAF"/>
    <property type="match status" value="1"/>
</dbReference>
<dbReference type="Pfam" id="PF08666">
    <property type="entry name" value="SAF"/>
    <property type="match status" value="1"/>
</dbReference>
<dbReference type="NCBIfam" id="TIGR03177">
    <property type="entry name" value="pilus_cpaB"/>
    <property type="match status" value="1"/>
</dbReference>
<dbReference type="Pfam" id="PF16976">
    <property type="entry name" value="RcpC"/>
    <property type="match status" value="1"/>
</dbReference>
<gene>
    <name evidence="3" type="ORF">U473_11035</name>
</gene>
<name>A0A135L653_9BACI</name>
<dbReference type="EMBL" id="LSKU01000001">
    <property type="protein sequence ID" value="KXG44488.1"/>
    <property type="molecule type" value="Genomic_DNA"/>
</dbReference>
<organism evidence="3 4">
    <name type="scientific">Tepidibacillus decaturensis</name>
    <dbReference type="NCBI Taxonomy" id="1413211"/>
    <lineage>
        <taxon>Bacteria</taxon>
        <taxon>Bacillati</taxon>
        <taxon>Bacillota</taxon>
        <taxon>Bacilli</taxon>
        <taxon>Bacillales</taxon>
        <taxon>Bacillaceae</taxon>
        <taxon>Tepidibacillus</taxon>
    </lineage>
</organism>
<dbReference type="Proteomes" id="UP000070352">
    <property type="component" value="Unassembled WGS sequence"/>
</dbReference>
<evidence type="ECO:0000313" key="4">
    <source>
        <dbReference type="Proteomes" id="UP000070352"/>
    </source>
</evidence>
<dbReference type="AlphaFoldDB" id="A0A135L653"/>
<keyword evidence="4" id="KW-1185">Reference proteome</keyword>
<evidence type="ECO:0000313" key="3">
    <source>
        <dbReference type="EMBL" id="KXG44488.1"/>
    </source>
</evidence>
<feature type="transmembrane region" description="Helical" evidence="1">
    <location>
        <begin position="7"/>
        <end position="27"/>
    </location>
</feature>
<proteinExistence type="predicted"/>
<dbReference type="InterPro" id="IPR013974">
    <property type="entry name" value="SAF"/>
</dbReference>
<reference evidence="3 4" key="1">
    <citation type="submission" date="2016-02" db="EMBL/GenBank/DDBJ databases">
        <title>Draft Genome for Tepidibacillus decaturensis nov. sp. Strain Z9, an Anaerobic, Moderately Thermophilic and Heterotrophic Bacterium from Deep Subsurface of the Illinois Basin, USA.</title>
        <authorList>
            <person name="Dong Y."/>
            <person name="Chang J.Y."/>
            <person name="Sanford R."/>
            <person name="Fouke B.W."/>
        </authorList>
    </citation>
    <scope>NUCLEOTIDE SEQUENCE [LARGE SCALE GENOMIC DNA]</scope>
    <source>
        <strain evidence="3 4">Z9</strain>
    </source>
</reference>
<feature type="domain" description="SAF" evidence="2">
    <location>
        <begin position="41"/>
        <end position="103"/>
    </location>
</feature>
<keyword evidence="1" id="KW-0812">Transmembrane</keyword>
<protein>
    <recommendedName>
        <fullName evidence="2">SAF domain-containing protein</fullName>
    </recommendedName>
</protein>
<keyword evidence="1" id="KW-1133">Transmembrane helix</keyword>
<dbReference type="RefSeq" id="WP_068726279.1">
    <property type="nucleotide sequence ID" value="NZ_LSKU01000001.1"/>
</dbReference>
<keyword evidence="1" id="KW-0472">Membrane</keyword>
<evidence type="ECO:0000256" key="1">
    <source>
        <dbReference type="SAM" id="Phobius"/>
    </source>
</evidence>
<evidence type="ECO:0000259" key="2">
    <source>
        <dbReference type="SMART" id="SM00858"/>
    </source>
</evidence>
<accession>A0A135L653</accession>
<sequence>MEVTNRKLLLIALIMGIIATGLVYLYLAKVEAVSQQIEPTKKVVVAKVTIQPKTKITEEMIELKALKTSTIPSSSYIKPEEVIGQVVKETIYVNEPIVHERLADEAYQKAHLAYSIPKGYRALTLQYNPVMGIGGLVEPGDYVDIIGTYTAETNPTQKDISKMILQNVLVLAVGEKTDNLEGQEKKEIQTITIAITPKDAEKVTFTEEKASVRLMLRPINDAGNLSTSGTTKDNIFTP</sequence>
<dbReference type="CDD" id="cd11614">
    <property type="entry name" value="SAF_CpaB_FlgA_like"/>
    <property type="match status" value="1"/>
</dbReference>